<evidence type="ECO:0000313" key="2">
    <source>
        <dbReference type="Proteomes" id="UP000193077"/>
    </source>
</evidence>
<name>A0A1Y5TBY3_9RHOB</name>
<dbReference type="RefSeq" id="WP_085796718.1">
    <property type="nucleotide sequence ID" value="NZ_FWFO01000002.1"/>
</dbReference>
<gene>
    <name evidence="1" type="ORF">TRL7639_03068</name>
</gene>
<dbReference type="SUPFAM" id="SSF89550">
    <property type="entry name" value="PHP domain-like"/>
    <property type="match status" value="1"/>
</dbReference>
<dbReference type="Proteomes" id="UP000193077">
    <property type="component" value="Unassembled WGS sequence"/>
</dbReference>
<sequence length="748" mass="82771">MPNHDYRRDLMGSAELSPAGPIEAGSWQSFTLTYTAGKFGIDDQGGLKVAFRTHSDMTPLQMDDPKAPGYLTVETSKGAPFEAEFSYKRNLRPWGLCITVLCKQFLKPGDQITFRIGDQRQGSPGVRTQTHIEAEHQFRITVDAFATVDYTPLEDDAQPFIKIVPGAPKLWKAILPTLRRADQPFRFVVKSEDNWGNPSDKYDGEVALRSNKPINGLPETVSFKTGDFSVILDDLTVSEDGDYTIEALIDGEVVAKSNPLRVSSKSKVAHYWSDMHGQSGETIGSGSARDYFFFAKHRSFVDITGHQGNDFQISDDFWDEINSLTAEFNEEGKFLALPGYEWSGNTGLGGDHNIWYRNEGRPIYRSSRAIVQDKSRPESDCHDVTELFEALRGEDVLVVPHVGGRFADVTYAHDASVEPSVEVHSSWGTFDWIVQDAMKMGYRIGIVAGSDGHKGRPGASYPGDAKFGAYGGLTCHLLPELTRDDLFEQFRRRHHYATTGARLFMSAEMTYGEPARVFARNPSLKNDEFEKSTTAIMGDIVQTNQDTATFNLEVSAQSPIDKIEIFDGLDLLQRVRPYGEDDLGARYQITCKGQETRGRQRLVKWDASATLTGGTISRIKATNFYNPDNQPKQVSDTRIDWTSVTTGGAQSVDLWIENAGGDAKLSIKTNQGDLEVALVDVGAEGVEVACGGMDKVLMVQRLPDVRTVTQMALSQEVAIPAKGDSAIFARVVLEDGHVAWTSPIYSFK</sequence>
<dbReference type="Pfam" id="PF12228">
    <property type="entry name" value="DUF3604"/>
    <property type="match status" value="1"/>
</dbReference>
<organism evidence="1 2">
    <name type="scientific">Falsiruegeria litorea R37</name>
    <dbReference type="NCBI Taxonomy" id="1200284"/>
    <lineage>
        <taxon>Bacteria</taxon>
        <taxon>Pseudomonadati</taxon>
        <taxon>Pseudomonadota</taxon>
        <taxon>Alphaproteobacteria</taxon>
        <taxon>Rhodobacterales</taxon>
        <taxon>Roseobacteraceae</taxon>
        <taxon>Falsiruegeria</taxon>
    </lineage>
</organism>
<dbReference type="InterPro" id="IPR022028">
    <property type="entry name" value="DUF3604"/>
</dbReference>
<protein>
    <recommendedName>
        <fullName evidence="3">DUF3604 domain-containing protein</fullName>
    </recommendedName>
</protein>
<evidence type="ECO:0000313" key="1">
    <source>
        <dbReference type="EMBL" id="SLN56952.1"/>
    </source>
</evidence>
<proteinExistence type="predicted"/>
<keyword evidence="2" id="KW-1185">Reference proteome</keyword>
<dbReference type="InterPro" id="IPR016195">
    <property type="entry name" value="Pol/histidinol_Pase-like"/>
</dbReference>
<dbReference type="Gene3D" id="3.20.20.140">
    <property type="entry name" value="Metal-dependent hydrolases"/>
    <property type="match status" value="1"/>
</dbReference>
<accession>A0A1Y5TBY3</accession>
<reference evidence="1 2" key="1">
    <citation type="submission" date="2017-03" db="EMBL/GenBank/DDBJ databases">
        <authorList>
            <person name="Afonso C.L."/>
            <person name="Miller P.J."/>
            <person name="Scott M.A."/>
            <person name="Spackman E."/>
            <person name="Goraichik I."/>
            <person name="Dimitrov K.M."/>
            <person name="Suarez D.L."/>
            <person name="Swayne D.E."/>
        </authorList>
    </citation>
    <scope>NUCLEOTIDE SEQUENCE [LARGE SCALE GENOMIC DNA]</scope>
    <source>
        <strain evidence="1 2">CECT 7639</strain>
    </source>
</reference>
<dbReference type="EMBL" id="FWFO01000002">
    <property type="protein sequence ID" value="SLN56952.1"/>
    <property type="molecule type" value="Genomic_DNA"/>
</dbReference>
<dbReference type="AlphaFoldDB" id="A0A1Y5TBY3"/>
<evidence type="ECO:0008006" key="3">
    <source>
        <dbReference type="Google" id="ProtNLM"/>
    </source>
</evidence>